<name>A0A852Z9W5_9ACTN</name>
<reference evidence="7 8" key="1">
    <citation type="submission" date="2020-07" db="EMBL/GenBank/DDBJ databases">
        <title>Genomic Encyclopedia of Type Strains, Phase III (KMG-III): the genomes of soil and plant-associated and newly described type strains.</title>
        <authorList>
            <person name="Whitman W."/>
        </authorList>
    </citation>
    <scope>NUCLEOTIDE SEQUENCE [LARGE SCALE GENOMIC DNA]</scope>
    <source>
        <strain evidence="7 8">CECT 8576</strain>
    </source>
</reference>
<evidence type="ECO:0000256" key="3">
    <source>
        <dbReference type="ARBA" id="ARBA00022989"/>
    </source>
</evidence>
<evidence type="ECO:0000256" key="4">
    <source>
        <dbReference type="ARBA" id="ARBA00023136"/>
    </source>
</evidence>
<evidence type="ECO:0008006" key="9">
    <source>
        <dbReference type="Google" id="ProtNLM"/>
    </source>
</evidence>
<feature type="region of interest" description="Disordered" evidence="5">
    <location>
        <begin position="134"/>
        <end position="153"/>
    </location>
</feature>
<keyword evidence="2 6" id="KW-0812">Transmembrane</keyword>
<comment type="caution">
    <text evidence="7">The sequence shown here is derived from an EMBL/GenBank/DDBJ whole genome shotgun (WGS) entry which is preliminary data.</text>
</comment>
<feature type="region of interest" description="Disordered" evidence="5">
    <location>
        <begin position="1"/>
        <end position="22"/>
    </location>
</feature>
<keyword evidence="4 6" id="KW-0472">Membrane</keyword>
<evidence type="ECO:0000313" key="8">
    <source>
        <dbReference type="Proteomes" id="UP000548304"/>
    </source>
</evidence>
<dbReference type="Pfam" id="PF04228">
    <property type="entry name" value="Zn_peptidase"/>
    <property type="match status" value="1"/>
</dbReference>
<evidence type="ECO:0000256" key="6">
    <source>
        <dbReference type="SAM" id="Phobius"/>
    </source>
</evidence>
<dbReference type="InterPro" id="IPR007343">
    <property type="entry name" value="Uncharacterised_pept_Zn_put"/>
</dbReference>
<keyword evidence="8" id="KW-1185">Reference proteome</keyword>
<gene>
    <name evidence="7" type="ORF">FHR84_002671</name>
</gene>
<feature type="compositionally biased region" description="Basic and acidic residues" evidence="5">
    <location>
        <begin position="9"/>
        <end position="19"/>
    </location>
</feature>
<proteinExistence type="predicted"/>
<dbReference type="PANTHER" id="PTHR30168">
    <property type="entry name" value="PUTATIVE MEMBRANE PROTEIN YPFJ"/>
    <property type="match status" value="1"/>
</dbReference>
<dbReference type="Proteomes" id="UP000548304">
    <property type="component" value="Unassembled WGS sequence"/>
</dbReference>
<dbReference type="AlphaFoldDB" id="A0A852Z9W5"/>
<keyword evidence="3 6" id="KW-1133">Transmembrane helix</keyword>
<protein>
    <recommendedName>
        <fullName evidence="9">Metalloprotease</fullName>
    </recommendedName>
</protein>
<dbReference type="GO" id="GO:0016020">
    <property type="term" value="C:membrane"/>
    <property type="evidence" value="ECO:0007669"/>
    <property type="project" value="UniProtKB-SubCell"/>
</dbReference>
<feature type="transmembrane region" description="Helical" evidence="6">
    <location>
        <begin position="26"/>
        <end position="45"/>
    </location>
</feature>
<dbReference type="RefSeq" id="WP_343075259.1">
    <property type="nucleotide sequence ID" value="NZ_JACBYW010000004.1"/>
</dbReference>
<accession>A0A852Z9W5</accession>
<dbReference type="EMBL" id="JACBYW010000004">
    <property type="protein sequence ID" value="NYH79337.1"/>
    <property type="molecule type" value="Genomic_DNA"/>
</dbReference>
<evidence type="ECO:0000256" key="5">
    <source>
        <dbReference type="SAM" id="MobiDB-lite"/>
    </source>
</evidence>
<comment type="subcellular location">
    <subcellularLocation>
        <location evidence="1">Membrane</location>
        <topology evidence="1">Single-pass membrane protein</topology>
    </subcellularLocation>
</comment>
<evidence type="ECO:0000256" key="1">
    <source>
        <dbReference type="ARBA" id="ARBA00004167"/>
    </source>
</evidence>
<feature type="region of interest" description="Disordered" evidence="5">
    <location>
        <begin position="259"/>
        <end position="279"/>
    </location>
</feature>
<evidence type="ECO:0000313" key="7">
    <source>
        <dbReference type="EMBL" id="NYH79337.1"/>
    </source>
</evidence>
<sequence length="303" mass="32762">MFRGRGAAGRRDSRPEATSERGNSPLALLGVLGLVFGIVLLVVLVEPDSLFAGGDGSERGTAPEVRNGFPEPGFDPASLLENNPVTTRSLRLSGTNCELPELTDSAERMASYYERGVRCLDQAWSGVLDGAGMERRTPEVTSDPEASGCREAHGDTRPTAFYCDGTIHLPRKWVLSDIGLEEGSHLMLLAHEYGHHVQRLSGIMRASAVRADELERSSPDSLRVTRRLELQADCFSGMFVARAVDDGVLDRGTAERLVGSPGSAKLADSHGSPANQRRWKEAGFRERSTAACATWTAPEDAVR</sequence>
<evidence type="ECO:0000256" key="2">
    <source>
        <dbReference type="ARBA" id="ARBA00022692"/>
    </source>
</evidence>
<organism evidence="7 8">
    <name type="scientific">Actinopolyspora biskrensis</name>
    <dbReference type="NCBI Taxonomy" id="1470178"/>
    <lineage>
        <taxon>Bacteria</taxon>
        <taxon>Bacillati</taxon>
        <taxon>Actinomycetota</taxon>
        <taxon>Actinomycetes</taxon>
        <taxon>Actinopolysporales</taxon>
        <taxon>Actinopolysporaceae</taxon>
        <taxon>Actinopolyspora</taxon>
    </lineage>
</organism>
<feature type="region of interest" description="Disordered" evidence="5">
    <location>
        <begin position="52"/>
        <end position="81"/>
    </location>
</feature>
<dbReference type="PANTHER" id="PTHR30168:SF0">
    <property type="entry name" value="INNER MEMBRANE PROTEIN"/>
    <property type="match status" value="1"/>
</dbReference>